<evidence type="ECO:0000313" key="2">
    <source>
        <dbReference type="EMBL" id="RWX47405.1"/>
    </source>
</evidence>
<dbReference type="AlphaFoldDB" id="A0A444J3H4"/>
<evidence type="ECO:0000256" key="1">
    <source>
        <dbReference type="SAM" id="Phobius"/>
    </source>
</evidence>
<organism evidence="2 3">
    <name type="scientific">Candidatus Electrothrix aarhusensis</name>
    <dbReference type="NCBI Taxonomy" id="1859131"/>
    <lineage>
        <taxon>Bacteria</taxon>
        <taxon>Pseudomonadati</taxon>
        <taxon>Thermodesulfobacteriota</taxon>
        <taxon>Desulfobulbia</taxon>
        <taxon>Desulfobulbales</taxon>
        <taxon>Desulfobulbaceae</taxon>
        <taxon>Candidatus Electrothrix</taxon>
    </lineage>
</organism>
<keyword evidence="1" id="KW-1133">Transmembrane helix</keyword>
<accession>A0A444J3H4</accession>
<dbReference type="Proteomes" id="UP000287853">
    <property type="component" value="Unassembled WGS sequence"/>
</dbReference>
<reference evidence="2 3" key="1">
    <citation type="submission" date="2017-01" db="EMBL/GenBank/DDBJ databases">
        <title>The cable genome- insights into the physiology and evolution of filamentous bacteria capable of sulfide oxidation via long distance electron transfer.</title>
        <authorList>
            <person name="Schreiber L."/>
            <person name="Bjerg J.T."/>
            <person name="Boggild A."/>
            <person name="Van De Vossenberg J."/>
            <person name="Meysman F."/>
            <person name="Nielsen L.P."/>
            <person name="Schramm A."/>
            <person name="Kjeldsen K.U."/>
        </authorList>
    </citation>
    <scope>NUCLEOTIDE SEQUENCE [LARGE SCALE GENOMIC DNA]</scope>
    <source>
        <strain evidence="2">MCF</strain>
    </source>
</reference>
<keyword evidence="3" id="KW-1185">Reference proteome</keyword>
<gene>
    <name evidence="2" type="ORF">H206_01024</name>
</gene>
<evidence type="ECO:0000313" key="3">
    <source>
        <dbReference type="Proteomes" id="UP000287853"/>
    </source>
</evidence>
<comment type="caution">
    <text evidence="2">The sequence shown here is derived from an EMBL/GenBank/DDBJ whole genome shotgun (WGS) entry which is preliminary data.</text>
</comment>
<keyword evidence="1" id="KW-0812">Transmembrane</keyword>
<proteinExistence type="predicted"/>
<keyword evidence="1" id="KW-0472">Membrane</keyword>
<name>A0A444J3H4_9BACT</name>
<dbReference type="EMBL" id="MTKO01000034">
    <property type="protein sequence ID" value="RWX47405.1"/>
    <property type="molecule type" value="Genomic_DNA"/>
</dbReference>
<feature type="transmembrane region" description="Helical" evidence="1">
    <location>
        <begin position="18"/>
        <end position="38"/>
    </location>
</feature>
<sequence length="96" mass="11182">MELMNTEKVTWQNRNQLIILHFIVLFLIDIPSFFVPLSKSYHFFSNQKAKLIDAFIKKIQKGNENALALNDKRYPASVTTARSIATCIFYLLHLHV</sequence>
<protein>
    <submittedName>
        <fullName evidence="2">Uncharacterized protein</fullName>
    </submittedName>
</protein>